<name>W6U8R8_ECHGR</name>
<dbReference type="RefSeq" id="XP_024348042.1">
    <property type="nucleotide sequence ID" value="XM_024497564.1"/>
</dbReference>
<evidence type="ECO:0000256" key="1">
    <source>
        <dbReference type="SAM" id="Phobius"/>
    </source>
</evidence>
<dbReference type="CTD" id="36344030"/>
<protein>
    <submittedName>
        <fullName evidence="2">Uncharacterized protein</fullName>
    </submittedName>
</protein>
<gene>
    <name evidence="2" type="ORF">EGR_08315</name>
</gene>
<proteinExistence type="predicted"/>
<keyword evidence="1" id="KW-0812">Transmembrane</keyword>
<keyword evidence="1" id="KW-1133">Transmembrane helix</keyword>
<dbReference type="AlphaFoldDB" id="W6U8R8"/>
<comment type="caution">
    <text evidence="2">The sequence shown here is derived from an EMBL/GenBank/DDBJ whole genome shotgun (WGS) entry which is preliminary data.</text>
</comment>
<evidence type="ECO:0000313" key="2">
    <source>
        <dbReference type="EMBL" id="EUB56846.1"/>
    </source>
</evidence>
<organism evidence="2 3">
    <name type="scientific">Echinococcus granulosus</name>
    <name type="common">Hydatid tapeworm</name>
    <dbReference type="NCBI Taxonomy" id="6210"/>
    <lineage>
        <taxon>Eukaryota</taxon>
        <taxon>Metazoa</taxon>
        <taxon>Spiralia</taxon>
        <taxon>Lophotrochozoa</taxon>
        <taxon>Platyhelminthes</taxon>
        <taxon>Cestoda</taxon>
        <taxon>Eucestoda</taxon>
        <taxon>Cyclophyllidea</taxon>
        <taxon>Taeniidae</taxon>
        <taxon>Echinococcus</taxon>
        <taxon>Echinococcus granulosus group</taxon>
    </lineage>
</organism>
<feature type="transmembrane region" description="Helical" evidence="1">
    <location>
        <begin position="207"/>
        <end position="229"/>
    </location>
</feature>
<reference evidence="2 3" key="1">
    <citation type="journal article" date="2013" name="Nat. Genet.">
        <title>The genome of the hydatid tapeworm Echinococcus granulosus.</title>
        <authorList>
            <person name="Zheng H."/>
            <person name="Zhang W."/>
            <person name="Zhang L."/>
            <person name="Zhang Z."/>
            <person name="Li J."/>
            <person name="Lu G."/>
            <person name="Zhu Y."/>
            <person name="Wang Y."/>
            <person name="Huang Y."/>
            <person name="Liu J."/>
            <person name="Kang H."/>
            <person name="Chen J."/>
            <person name="Wang L."/>
            <person name="Chen A."/>
            <person name="Yu S."/>
            <person name="Gao Z."/>
            <person name="Jin L."/>
            <person name="Gu W."/>
            <person name="Wang Z."/>
            <person name="Zhao L."/>
            <person name="Shi B."/>
            <person name="Wen H."/>
            <person name="Lin R."/>
            <person name="Jones M.K."/>
            <person name="Brejova B."/>
            <person name="Vinar T."/>
            <person name="Zhao G."/>
            <person name="McManus D.P."/>
            <person name="Chen Z."/>
            <person name="Zhou Y."/>
            <person name="Wang S."/>
        </authorList>
    </citation>
    <scope>NUCLEOTIDE SEQUENCE [LARGE SCALE GENOMIC DNA]</scope>
</reference>
<keyword evidence="1" id="KW-0472">Membrane</keyword>
<accession>W6U8R8</accession>
<evidence type="ECO:0000313" key="3">
    <source>
        <dbReference type="Proteomes" id="UP000019149"/>
    </source>
</evidence>
<dbReference type="GeneID" id="36344030"/>
<dbReference type="KEGG" id="egl:EGR_08315"/>
<keyword evidence="3" id="KW-1185">Reference proteome</keyword>
<dbReference type="EMBL" id="APAU02000102">
    <property type="protein sequence ID" value="EUB56846.1"/>
    <property type="molecule type" value="Genomic_DNA"/>
</dbReference>
<dbReference type="Proteomes" id="UP000019149">
    <property type="component" value="Unassembled WGS sequence"/>
</dbReference>
<sequence length="231" mass="25834">MNPTTITSSNVSHFCSVSPSGRCLFLLYPYLHFGKGVNCFETVDPRDNKDNSVTVSKRCIIEVLIFVSSTILTCDHLCGDSSAHLYGLVKHYQLKFADGVHWKSIIYKGIGKDRAGVKKELEKGAVGCKRNQRSNGESVGEHQTADKLTNVVSVMKNEYEVRPKSENISLNWQLPINIIGQKLRSILHFICKTSSHMAREIANINGIFCLDALLISIFSLFAYPVIVYMET</sequence>